<accession>A0ABR4J5H4</accession>
<evidence type="ECO:0000313" key="3">
    <source>
        <dbReference type="Proteomes" id="UP001610335"/>
    </source>
</evidence>
<proteinExistence type="predicted"/>
<reference evidence="2 3" key="1">
    <citation type="submission" date="2024-07" db="EMBL/GenBank/DDBJ databases">
        <title>Section-level genome sequencing and comparative genomics of Aspergillus sections Usti and Cavernicolus.</title>
        <authorList>
            <consortium name="Lawrence Berkeley National Laboratory"/>
            <person name="Nybo J.L."/>
            <person name="Vesth T.C."/>
            <person name="Theobald S."/>
            <person name="Frisvad J.C."/>
            <person name="Larsen T.O."/>
            <person name="Kjaerboelling I."/>
            <person name="Rothschild-Mancinelli K."/>
            <person name="Lyhne E.K."/>
            <person name="Kogle M.E."/>
            <person name="Barry K."/>
            <person name="Clum A."/>
            <person name="Na H."/>
            <person name="Ledsgaard L."/>
            <person name="Lin J."/>
            <person name="Lipzen A."/>
            <person name="Kuo A."/>
            <person name="Riley R."/>
            <person name="Mondo S."/>
            <person name="LaButti K."/>
            <person name="Haridas S."/>
            <person name="Pangalinan J."/>
            <person name="Salamov A.A."/>
            <person name="Simmons B.A."/>
            <person name="Magnuson J.K."/>
            <person name="Chen J."/>
            <person name="Drula E."/>
            <person name="Henrissat B."/>
            <person name="Wiebenga A."/>
            <person name="Lubbers R.J."/>
            <person name="Gomes A.C."/>
            <person name="Makela M.R."/>
            <person name="Stajich J."/>
            <person name="Grigoriev I.V."/>
            <person name="Mortensen U.H."/>
            <person name="De vries R.P."/>
            <person name="Baker S.E."/>
            <person name="Andersen M.R."/>
        </authorList>
    </citation>
    <scope>NUCLEOTIDE SEQUENCE [LARGE SCALE GENOMIC DNA]</scope>
    <source>
        <strain evidence="2 3">CBS 600.67</strain>
    </source>
</reference>
<feature type="signal peptide" evidence="1">
    <location>
        <begin position="1"/>
        <end position="21"/>
    </location>
</feature>
<evidence type="ECO:0000256" key="1">
    <source>
        <dbReference type="SAM" id="SignalP"/>
    </source>
</evidence>
<organism evidence="2 3">
    <name type="scientific">Aspergillus cavernicola</name>
    <dbReference type="NCBI Taxonomy" id="176166"/>
    <lineage>
        <taxon>Eukaryota</taxon>
        <taxon>Fungi</taxon>
        <taxon>Dikarya</taxon>
        <taxon>Ascomycota</taxon>
        <taxon>Pezizomycotina</taxon>
        <taxon>Eurotiomycetes</taxon>
        <taxon>Eurotiomycetidae</taxon>
        <taxon>Eurotiales</taxon>
        <taxon>Aspergillaceae</taxon>
        <taxon>Aspergillus</taxon>
        <taxon>Aspergillus subgen. Nidulantes</taxon>
    </lineage>
</organism>
<dbReference type="EMBL" id="JBFXLS010000001">
    <property type="protein sequence ID" value="KAL2835296.1"/>
    <property type="molecule type" value="Genomic_DNA"/>
</dbReference>
<dbReference type="InterPro" id="IPR049511">
    <property type="entry name" value="PGH-like_rpt"/>
</dbReference>
<dbReference type="Proteomes" id="UP001610335">
    <property type="component" value="Unassembled WGS sequence"/>
</dbReference>
<feature type="chain" id="PRO_5047483768" evidence="1">
    <location>
        <begin position="22"/>
        <end position="280"/>
    </location>
</feature>
<name>A0ABR4J5H4_9EURO</name>
<keyword evidence="1" id="KW-0732">Signal</keyword>
<gene>
    <name evidence="2" type="ORF">BDW59DRAFT_156111</name>
</gene>
<protein>
    <submittedName>
        <fullName evidence="2">Uncharacterized protein</fullName>
    </submittedName>
</protein>
<dbReference type="Pfam" id="PF17660">
    <property type="entry name" value="BTRD1"/>
    <property type="match status" value="5"/>
</dbReference>
<evidence type="ECO:0000313" key="2">
    <source>
        <dbReference type="EMBL" id="KAL2835296.1"/>
    </source>
</evidence>
<comment type="caution">
    <text evidence="2">The sequence shown here is derived from an EMBL/GenBank/DDBJ whole genome shotgun (WGS) entry which is preliminary data.</text>
</comment>
<sequence>MKPVTLWALALTLTSTPATLAQTPEWHAHYRMTPSEYQQTFDHYTSLGYVLNSVSGYERASEANYAAIFEQTDRGAWRSNHGMTSAEYVAKNAGFEEQGYHVRQVNGYNVDGEAVYAAIWEVEPEEVHKRITYHNLTASEMQERVDCYMKEGYRPSHISGYEIGGSPYFAVIFEYIADDAAWWAWGQLSSSEYQARFDEYLADGYRLRDVSGYSVGDDVFFVGIWDNSTAPGAWSARHGMDSSTFQSEFDKFKGEGYVLEVLSGYSTGAGDRYAALWAKA</sequence>
<keyword evidence="3" id="KW-1185">Reference proteome</keyword>